<dbReference type="PANTHER" id="PTHR16027:SF6">
    <property type="entry name" value="DILUTE DOMAIN-CONTAINING PROTEIN"/>
    <property type="match status" value="1"/>
</dbReference>
<dbReference type="PANTHER" id="PTHR16027">
    <property type="entry name" value="DILUTE DOMAIN-CONTAINING PROTEIN YPR089W"/>
    <property type="match status" value="1"/>
</dbReference>
<feature type="coiled-coil region" evidence="1">
    <location>
        <begin position="382"/>
        <end position="468"/>
    </location>
</feature>
<evidence type="ECO:0000313" key="5">
    <source>
        <dbReference type="Proteomes" id="UP001347796"/>
    </source>
</evidence>
<dbReference type="GO" id="GO:0051020">
    <property type="term" value="F:GTPase binding"/>
    <property type="evidence" value="ECO:0007669"/>
    <property type="project" value="TreeGrafter"/>
</dbReference>
<protein>
    <recommendedName>
        <fullName evidence="3">Dilute domain-containing protein</fullName>
    </recommendedName>
</protein>
<keyword evidence="5" id="KW-1185">Reference proteome</keyword>
<dbReference type="Pfam" id="PF01843">
    <property type="entry name" value="DIL"/>
    <property type="match status" value="1"/>
</dbReference>
<dbReference type="PROSITE" id="PS51126">
    <property type="entry name" value="DILUTE"/>
    <property type="match status" value="1"/>
</dbReference>
<dbReference type="SMART" id="SM01132">
    <property type="entry name" value="DIL"/>
    <property type="match status" value="1"/>
</dbReference>
<evidence type="ECO:0000256" key="1">
    <source>
        <dbReference type="SAM" id="Coils"/>
    </source>
</evidence>
<gene>
    <name evidence="4" type="ORF">SNE40_007184</name>
</gene>
<accession>A0AAN8PTE1</accession>
<feature type="compositionally biased region" description="Polar residues" evidence="2">
    <location>
        <begin position="10"/>
        <end position="24"/>
    </location>
</feature>
<dbReference type="CDD" id="cd15470">
    <property type="entry name" value="Myo5_CBD"/>
    <property type="match status" value="1"/>
</dbReference>
<keyword evidence="1" id="KW-0175">Coiled coil</keyword>
<reference evidence="4 5" key="1">
    <citation type="submission" date="2024-01" db="EMBL/GenBank/DDBJ databases">
        <title>The genome of the rayed Mediterranean limpet Patella caerulea (Linnaeus, 1758).</title>
        <authorList>
            <person name="Anh-Thu Weber A."/>
            <person name="Halstead-Nussloch G."/>
        </authorList>
    </citation>
    <scope>NUCLEOTIDE SEQUENCE [LARGE SCALE GENOMIC DNA]</scope>
    <source>
        <strain evidence="4">AATW-2023a</strain>
        <tissue evidence="4">Whole specimen</tissue>
    </source>
</reference>
<sequence>MESIDEEQTEICNEQKTSESSQTKNEFDSDVQNVVEHQHLPLDVKVHVINNGVSLNHDIAEHSSSEDLSSAISVSPVVMNNHVDVETNMIGSGKLWVVDEREELVMDEVKPKLFVDQCNNIDNSLTTQNGEQTPITNQNFLFNSNCQNDVCLQMTDQLKLSGSDDFPMVSDYSSGIVSINKDMYNISGCSLDFEDTLPNTPNALISEDGSNLQHEEYQETENPALVTESMEDFEKKLEKNSSSVNLFEPEKVQKENENENSTSVIRSESKRIINRHIVHPYHWKHLDSASKSSVFDSSIDLSFSQDTDHEDLLSDIVPAPGNIDKQWLKSKRSNSSASLDPPEYFDGFGPRSWGCACTCQDCTGGKHSDSGIETLPSANGNVGLLQSQLEKTEKEAKKIQEELKAEIKELKKDNERQQKLIGQNLSLGPEAKIEATMQHEITRLTSENLDLREEIDKHTNQIRMLKKMVKVYSKKLQAGEAAEIQAELERAESIDSNGSLATVKQKERAFMGMLELKKEDEGTLIKNLILDLKPKVAAGLIPGLPAYVLFMIVRQTDFTNDDEKVRGLLTNTINGIKKVVKRHNDDLERITLWLANTCRLLHTLKQYSGEKAFQTENTPKQNEQCLRNFDLSEYRQVFSDLAVWIYQGLLKRMEELIQPSIVPAILEHEAISGLNASKPSGLRGRASSNARELDGNDYTLDSLMKALNNYMRIVTQHAVDPELAKQIFRQVFYYICAGSLNNLLLRKDMCNWSKGMQIRYNLSHLEQWLRDNKLHESGAIIALDPIIQASQLLQARKTDSDVESISDMCSKLTNAQIVKILNLYTPVDEFEERVPISFIRKIQEKLKSRDDTNNTLLMDTKYSYPVTFPFNPSNIQLESIEVPDVLHLSMLKKV</sequence>
<dbReference type="Proteomes" id="UP001347796">
    <property type="component" value="Unassembled WGS sequence"/>
</dbReference>
<evidence type="ECO:0000313" key="4">
    <source>
        <dbReference type="EMBL" id="KAK6184797.1"/>
    </source>
</evidence>
<proteinExistence type="predicted"/>
<name>A0AAN8PTE1_PATCE</name>
<organism evidence="4 5">
    <name type="scientific">Patella caerulea</name>
    <name type="common">Rayed Mediterranean limpet</name>
    <dbReference type="NCBI Taxonomy" id="87958"/>
    <lineage>
        <taxon>Eukaryota</taxon>
        <taxon>Metazoa</taxon>
        <taxon>Spiralia</taxon>
        <taxon>Lophotrochozoa</taxon>
        <taxon>Mollusca</taxon>
        <taxon>Gastropoda</taxon>
        <taxon>Patellogastropoda</taxon>
        <taxon>Patelloidea</taxon>
        <taxon>Patellidae</taxon>
        <taxon>Patella</taxon>
    </lineage>
</organism>
<dbReference type="InterPro" id="IPR002710">
    <property type="entry name" value="Dilute_dom"/>
</dbReference>
<feature type="region of interest" description="Disordered" evidence="2">
    <location>
        <begin position="1"/>
        <end position="27"/>
    </location>
</feature>
<dbReference type="EMBL" id="JAZGQO010000006">
    <property type="protein sequence ID" value="KAK6184797.1"/>
    <property type="molecule type" value="Genomic_DNA"/>
</dbReference>
<comment type="caution">
    <text evidence="4">The sequence shown here is derived from an EMBL/GenBank/DDBJ whole genome shotgun (WGS) entry which is preliminary data.</text>
</comment>
<evidence type="ECO:0000256" key="2">
    <source>
        <dbReference type="SAM" id="MobiDB-lite"/>
    </source>
</evidence>
<evidence type="ECO:0000259" key="3">
    <source>
        <dbReference type="PROSITE" id="PS51126"/>
    </source>
</evidence>
<dbReference type="InterPro" id="IPR052072">
    <property type="entry name" value="Vascular_dev_regulator"/>
</dbReference>
<feature type="domain" description="Dilute" evidence="3">
    <location>
        <begin position="570"/>
        <end position="848"/>
    </location>
</feature>
<dbReference type="AlphaFoldDB" id="A0AAN8PTE1"/>